<comment type="caution">
    <text evidence="2">The sequence shown here is derived from an EMBL/GenBank/DDBJ whole genome shotgun (WGS) entry which is preliminary data.</text>
</comment>
<protein>
    <recommendedName>
        <fullName evidence="1">DUF4325 domain-containing protein</fullName>
    </recommendedName>
</protein>
<evidence type="ECO:0000313" key="3">
    <source>
        <dbReference type="Proteomes" id="UP000178825"/>
    </source>
</evidence>
<evidence type="ECO:0000313" key="2">
    <source>
        <dbReference type="EMBL" id="OGG39125.1"/>
    </source>
</evidence>
<name>A0A1F6BQD3_9BACT</name>
<sequence length="62" mass="6902">MVNGSVEKEKIILDFTGVEVLSPSYADELLQSLENKYGEEKIEIINTVPAIQETLRAVEIHG</sequence>
<organism evidence="2 3">
    <name type="scientific">Candidatus Jorgensenbacteria bacterium RIFCSPHIGHO2_02_FULL_45_20</name>
    <dbReference type="NCBI Taxonomy" id="1798470"/>
    <lineage>
        <taxon>Bacteria</taxon>
        <taxon>Candidatus Joergenseniibacteriota</taxon>
    </lineage>
</organism>
<dbReference type="Proteomes" id="UP000178825">
    <property type="component" value="Unassembled WGS sequence"/>
</dbReference>
<dbReference type="InterPro" id="IPR025474">
    <property type="entry name" value="DUF4325"/>
</dbReference>
<gene>
    <name evidence="2" type="ORF">A3D55_00230</name>
</gene>
<feature type="domain" description="DUF4325" evidence="1">
    <location>
        <begin position="7"/>
        <end position="50"/>
    </location>
</feature>
<evidence type="ECO:0000259" key="1">
    <source>
        <dbReference type="Pfam" id="PF14213"/>
    </source>
</evidence>
<accession>A0A1F6BQD3</accession>
<dbReference type="AlphaFoldDB" id="A0A1F6BQD3"/>
<reference evidence="2 3" key="1">
    <citation type="journal article" date="2016" name="Nat. Commun.">
        <title>Thousands of microbial genomes shed light on interconnected biogeochemical processes in an aquifer system.</title>
        <authorList>
            <person name="Anantharaman K."/>
            <person name="Brown C.T."/>
            <person name="Hug L.A."/>
            <person name="Sharon I."/>
            <person name="Castelle C.J."/>
            <person name="Probst A.J."/>
            <person name="Thomas B.C."/>
            <person name="Singh A."/>
            <person name="Wilkins M.J."/>
            <person name="Karaoz U."/>
            <person name="Brodie E.L."/>
            <person name="Williams K.H."/>
            <person name="Hubbard S.S."/>
            <person name="Banfield J.F."/>
        </authorList>
    </citation>
    <scope>NUCLEOTIDE SEQUENCE [LARGE SCALE GENOMIC DNA]</scope>
</reference>
<dbReference type="EMBL" id="MFKJ01000007">
    <property type="protein sequence ID" value="OGG39125.1"/>
    <property type="molecule type" value="Genomic_DNA"/>
</dbReference>
<dbReference type="STRING" id="1798470.A3D55_00230"/>
<dbReference type="Pfam" id="PF14213">
    <property type="entry name" value="DUF4325"/>
    <property type="match status" value="1"/>
</dbReference>
<proteinExistence type="predicted"/>